<dbReference type="InterPro" id="IPR016166">
    <property type="entry name" value="FAD-bd_PCMH"/>
</dbReference>
<dbReference type="PANTHER" id="PTHR11748:SF119">
    <property type="entry name" value="D-2-HYDROXYGLUTARATE DEHYDROGENASE"/>
    <property type="match status" value="1"/>
</dbReference>
<comment type="cofactor">
    <cofactor evidence="1">
        <name>FAD</name>
        <dbReference type="ChEBI" id="CHEBI:57692"/>
    </cofactor>
</comment>
<evidence type="ECO:0000259" key="8">
    <source>
        <dbReference type="PROSITE" id="PS51387"/>
    </source>
</evidence>
<accession>A0A858SYJ7</accession>
<feature type="domain" description="FAD-binding PCMH-type" evidence="8">
    <location>
        <begin position="33"/>
        <end position="255"/>
    </location>
</feature>
<dbReference type="GO" id="GO:1903457">
    <property type="term" value="P:lactate catabolic process"/>
    <property type="evidence" value="ECO:0007669"/>
    <property type="project" value="TreeGrafter"/>
</dbReference>
<evidence type="ECO:0000256" key="1">
    <source>
        <dbReference type="ARBA" id="ARBA00001974"/>
    </source>
</evidence>
<gene>
    <name evidence="9" type="ORF">G3256_12545</name>
</gene>
<dbReference type="Gene3D" id="3.30.70.2740">
    <property type="match status" value="1"/>
</dbReference>
<dbReference type="InterPro" id="IPR016164">
    <property type="entry name" value="FAD-linked_Oxase-like_C"/>
</dbReference>
<dbReference type="KEGG" id="rpon:G3256_12545"/>
<keyword evidence="2" id="KW-0285">Flavoprotein</keyword>
<dbReference type="SUPFAM" id="SSF55103">
    <property type="entry name" value="FAD-linked oxidases, C-terminal domain"/>
    <property type="match status" value="1"/>
</dbReference>
<dbReference type="Gene3D" id="3.30.465.10">
    <property type="match status" value="1"/>
</dbReference>
<keyword evidence="10" id="KW-1185">Reference proteome</keyword>
<dbReference type="Proteomes" id="UP000503308">
    <property type="component" value="Chromosome"/>
</dbReference>
<evidence type="ECO:0000313" key="10">
    <source>
        <dbReference type="Proteomes" id="UP000503308"/>
    </source>
</evidence>
<dbReference type="GO" id="GO:0071949">
    <property type="term" value="F:FAD binding"/>
    <property type="evidence" value="ECO:0007669"/>
    <property type="project" value="InterPro"/>
</dbReference>
<dbReference type="EMBL" id="CP048788">
    <property type="protein sequence ID" value="QJF51936.1"/>
    <property type="molecule type" value="Genomic_DNA"/>
</dbReference>
<dbReference type="Pfam" id="PF13183">
    <property type="entry name" value="Fer4_8"/>
    <property type="match status" value="1"/>
</dbReference>
<dbReference type="SUPFAM" id="SSF46548">
    <property type="entry name" value="alpha-helical ferredoxin"/>
    <property type="match status" value="1"/>
</dbReference>
<evidence type="ECO:0000313" key="9">
    <source>
        <dbReference type="EMBL" id="QJF51936.1"/>
    </source>
</evidence>
<evidence type="ECO:0000256" key="7">
    <source>
        <dbReference type="ARBA" id="ARBA00023014"/>
    </source>
</evidence>
<evidence type="ECO:0000256" key="4">
    <source>
        <dbReference type="ARBA" id="ARBA00022827"/>
    </source>
</evidence>
<dbReference type="Pfam" id="PF02913">
    <property type="entry name" value="FAD-oxidase_C"/>
    <property type="match status" value="1"/>
</dbReference>
<dbReference type="RefSeq" id="WP_169641154.1">
    <property type="nucleotide sequence ID" value="NZ_CP048788.1"/>
</dbReference>
<dbReference type="PROSITE" id="PS00198">
    <property type="entry name" value="4FE4S_FER_1"/>
    <property type="match status" value="1"/>
</dbReference>
<dbReference type="GO" id="GO:0004458">
    <property type="term" value="F:D-lactate dehydrogenase (cytochrome) activity"/>
    <property type="evidence" value="ECO:0007669"/>
    <property type="project" value="TreeGrafter"/>
</dbReference>
<keyword evidence="5" id="KW-0560">Oxidoreductase</keyword>
<reference evidence="9 10" key="1">
    <citation type="submission" date="2020-02" db="EMBL/GenBank/DDBJ databases">
        <title>Genome sequence of Roseobacter ponti.</title>
        <authorList>
            <person name="Hollensteiner J."/>
            <person name="Schneider D."/>
            <person name="Poehlein A."/>
            <person name="Daniel R."/>
        </authorList>
    </citation>
    <scope>NUCLEOTIDE SEQUENCE [LARGE SCALE GENOMIC DNA]</scope>
    <source>
        <strain evidence="9 10">DSM 106830</strain>
    </source>
</reference>
<keyword evidence="4" id="KW-0274">FAD</keyword>
<dbReference type="InterPro" id="IPR017896">
    <property type="entry name" value="4Fe4S_Fe-S-bd"/>
</dbReference>
<evidence type="ECO:0000256" key="5">
    <source>
        <dbReference type="ARBA" id="ARBA00023002"/>
    </source>
</evidence>
<dbReference type="InterPro" id="IPR016171">
    <property type="entry name" value="Vanillyl_alc_oxidase_C-sub2"/>
</dbReference>
<evidence type="ECO:0000256" key="2">
    <source>
        <dbReference type="ARBA" id="ARBA00022630"/>
    </source>
</evidence>
<dbReference type="GO" id="GO:0008720">
    <property type="term" value="F:D-lactate dehydrogenase (NAD+) activity"/>
    <property type="evidence" value="ECO:0007669"/>
    <property type="project" value="TreeGrafter"/>
</dbReference>
<dbReference type="GO" id="GO:0046872">
    <property type="term" value="F:metal ion binding"/>
    <property type="evidence" value="ECO:0007669"/>
    <property type="project" value="UniProtKB-KW"/>
</dbReference>
<keyword evidence="6" id="KW-0408">Iron</keyword>
<keyword evidence="3" id="KW-0479">Metal-binding</keyword>
<dbReference type="SUPFAM" id="SSF56176">
    <property type="entry name" value="FAD-binding/transporter-associated domain-like"/>
    <property type="match status" value="1"/>
</dbReference>
<organism evidence="9 10">
    <name type="scientific">Roseobacter ponti</name>
    <dbReference type="NCBI Taxonomy" id="1891787"/>
    <lineage>
        <taxon>Bacteria</taxon>
        <taxon>Pseudomonadati</taxon>
        <taxon>Pseudomonadota</taxon>
        <taxon>Alphaproteobacteria</taxon>
        <taxon>Rhodobacterales</taxon>
        <taxon>Roseobacteraceae</taxon>
        <taxon>Roseobacter</taxon>
    </lineage>
</organism>
<dbReference type="InterPro" id="IPR017900">
    <property type="entry name" value="4Fe4S_Fe_S_CS"/>
</dbReference>
<dbReference type="PANTHER" id="PTHR11748">
    <property type="entry name" value="D-LACTATE DEHYDROGENASE"/>
    <property type="match status" value="1"/>
</dbReference>
<sequence>MPNLMESLEKRVEGDLLFDDFSRGRYATDASLYQMMPLGVLSPKSEDDIRAALDIASEQGVPVLARGGGTSQCGQTVNTGLVLDNTQYFNDILELDVENQRCIVRPGIVLDELNRVLKPHGLWFPVDVSTASRATIGGMAGNNSCGGKSLRYGMTRDNVLSIDALMADGSKHRFGPTGGDHEPDYTDLCEDLLRLGAREAHEIDARFPRVMRRVGGYNIDALVPMNTPNNLAHLLVGSEGTLAYSTAIELKLSPLIPEKVLGVCHFPTFYQAMDAAQHLVTLRPQGVELIDSTMIALGRDIPLFRQTISDFVTGTPEALLLVEFAEEDPGQNLPKLRELEDMMGDLGFSWTGSGKSWGGVTPVAEPGLQNAIAEFRKSGLNIMMSMKAEGKPVSFVEDCAVELPDLAEYTAELTDVFDKHGTRGTWYAHASVGCLHVRPVLNLKLDQDVGKMRAIAEECFDLVAKYKGSHSGEHGDGLVRSEFHEKMFGARMVENFGEVKKRFDPEGLFNPGKIVDPPKMDDRTLFRYGPEYTVPGFETALDWSEWPGSAGGFQGAVEMCNNNGACRKLKGGVMCPSFRVTRKEQDLTRGRANTLRLAISGQLGPDALASDEMAETMKLCVSCKGCKRECPTGVDMARMKIEVLAARAAKNGISLHDRLVAWLPRYAPWASRLSFLVNLRNSVPGLAKLLEKPTGFTASRDLPLWSSRPFKDSEVAAPDDPQAVLFADSFNRYFEPENLRSTVKVLDAARVPFVVARAPKGERPLCCGRTFLSAGLVEEARTEAQRLVDALMPYVEKGLPVIGLEPSCLLTLRDEIPGLLPGRDAELLAEKARMLEEYIADQEDNPDFDLPLKSPAQKVLLHGHCHQKALGVMSSIEKTLARLPDTEVGIVETSCCGMAGAFGYGVETHEISRRMAEADLAPAVRAADRETLIVADGTSCRHQVADTAGRQPIHVARLLEMALTPKSETDHV</sequence>
<dbReference type="InterPro" id="IPR016169">
    <property type="entry name" value="FAD-bd_PCMH_sub2"/>
</dbReference>
<dbReference type="InterPro" id="IPR004113">
    <property type="entry name" value="FAD-bd_oxidored_4_C"/>
</dbReference>
<evidence type="ECO:0000256" key="6">
    <source>
        <dbReference type="ARBA" id="ARBA00023004"/>
    </source>
</evidence>
<keyword evidence="7" id="KW-0411">Iron-sulfur</keyword>
<evidence type="ECO:0000256" key="3">
    <source>
        <dbReference type="ARBA" id="ARBA00022723"/>
    </source>
</evidence>
<dbReference type="PROSITE" id="PS51387">
    <property type="entry name" value="FAD_PCMH"/>
    <property type="match status" value="1"/>
</dbReference>
<dbReference type="GO" id="GO:0051536">
    <property type="term" value="F:iron-sulfur cluster binding"/>
    <property type="evidence" value="ECO:0007669"/>
    <property type="project" value="UniProtKB-KW"/>
</dbReference>
<protein>
    <submittedName>
        <fullName evidence="9">FAD-binding protein</fullName>
    </submittedName>
</protein>
<dbReference type="InterPro" id="IPR036318">
    <property type="entry name" value="FAD-bd_PCMH-like_sf"/>
</dbReference>
<dbReference type="Gene3D" id="1.10.45.10">
    <property type="entry name" value="Vanillyl-alcohol Oxidase, Chain A, domain 4"/>
    <property type="match status" value="1"/>
</dbReference>
<dbReference type="Pfam" id="PF01565">
    <property type="entry name" value="FAD_binding_4"/>
    <property type="match status" value="1"/>
</dbReference>
<proteinExistence type="predicted"/>
<dbReference type="InterPro" id="IPR006094">
    <property type="entry name" value="Oxid_FAD_bind_N"/>
</dbReference>
<name>A0A858SYJ7_9RHOB</name>
<dbReference type="AlphaFoldDB" id="A0A858SYJ7"/>